<protein>
    <submittedName>
        <fullName evidence="4">MCE family protein</fullName>
    </submittedName>
</protein>
<proteinExistence type="predicted"/>
<dbReference type="InterPro" id="IPR052336">
    <property type="entry name" value="MlaD_Phospholipid_Transporter"/>
</dbReference>
<keyword evidence="2" id="KW-1133">Transmembrane helix</keyword>
<dbReference type="PANTHER" id="PTHR33371:SF4">
    <property type="entry name" value="INTERMEMBRANE PHOSPHOLIPID TRANSPORT SYSTEM BINDING PROTEIN MLAD"/>
    <property type="match status" value="1"/>
</dbReference>
<dbReference type="PANTHER" id="PTHR33371">
    <property type="entry name" value="INTERMEMBRANE PHOSPHOLIPID TRANSPORT SYSTEM BINDING PROTEIN MLAD-RELATED"/>
    <property type="match status" value="1"/>
</dbReference>
<reference evidence="5" key="1">
    <citation type="submission" date="2018-11" db="EMBL/GenBank/DDBJ databases">
        <title>Shewanella sp. M2.</title>
        <authorList>
            <person name="Hwang Y.J."/>
            <person name="Hwang C.Y."/>
        </authorList>
    </citation>
    <scope>NUCLEOTIDE SEQUENCE [LARGE SCALE GENOMIC DNA]</scope>
    <source>
        <strain evidence="5">LMG 19866</strain>
    </source>
</reference>
<organism evidence="4 5">
    <name type="scientific">Shewanella livingstonensis</name>
    <dbReference type="NCBI Taxonomy" id="150120"/>
    <lineage>
        <taxon>Bacteria</taxon>
        <taxon>Pseudomonadati</taxon>
        <taxon>Pseudomonadota</taxon>
        <taxon>Gammaproteobacteria</taxon>
        <taxon>Alteromonadales</taxon>
        <taxon>Shewanellaceae</taxon>
        <taxon>Shewanella</taxon>
    </lineage>
</organism>
<feature type="domain" description="Mce/MlaD" evidence="3">
    <location>
        <begin position="40"/>
        <end position="136"/>
    </location>
</feature>
<dbReference type="AlphaFoldDB" id="A0A3G8LUV8"/>
<accession>A0A3G8LUV8</accession>
<dbReference type="InterPro" id="IPR003399">
    <property type="entry name" value="Mce/MlaD"/>
</dbReference>
<feature type="coiled-coil region" evidence="1">
    <location>
        <begin position="285"/>
        <end position="312"/>
    </location>
</feature>
<dbReference type="Proteomes" id="UP000278035">
    <property type="component" value="Chromosome"/>
</dbReference>
<evidence type="ECO:0000313" key="5">
    <source>
        <dbReference type="Proteomes" id="UP000278035"/>
    </source>
</evidence>
<dbReference type="OrthoDB" id="9806984at2"/>
<keyword evidence="1" id="KW-0175">Coiled coil</keyword>
<evidence type="ECO:0000256" key="2">
    <source>
        <dbReference type="SAM" id="Phobius"/>
    </source>
</evidence>
<sequence>MSKSQRLPLAIGAFIFGAIILVFIALLFFSGGRIFAEKAPVVMYFNNSVQGLQVGAPVKLKGVIIGEISDISIDFPNDSSQGVTASVHADLLLKRINLKGIQVGEEFFSHAIENGLRAQLNYLSLLTGQLYVELDFYPGTTAQFHDDKASLLELPTIATDFESLSKDLQSLNLKSLVTNVDNLAQQLSDIAASGKIQQALDNFDRAATAVRNTALHIDTTQAILGTKSVEVLTKLDNLLLQLNKDEPQMVTSLNRSLAALGDTLANIDQLAHQAGNSVDQNSPLLIELTNTLEEIRRTARSLRSLSETLDEQPEAIIRGKKALPLGE</sequence>
<dbReference type="Pfam" id="PF02470">
    <property type="entry name" value="MlaD"/>
    <property type="match status" value="1"/>
</dbReference>
<gene>
    <name evidence="4" type="ORF">EGC82_11760</name>
</gene>
<dbReference type="KEGG" id="slj:EGC82_11760"/>
<dbReference type="RefSeq" id="WP_124730932.1">
    <property type="nucleotide sequence ID" value="NZ_CBCSKC010000009.1"/>
</dbReference>
<evidence type="ECO:0000256" key="1">
    <source>
        <dbReference type="SAM" id="Coils"/>
    </source>
</evidence>
<name>A0A3G8LUV8_9GAMM</name>
<evidence type="ECO:0000259" key="3">
    <source>
        <dbReference type="Pfam" id="PF02470"/>
    </source>
</evidence>
<keyword evidence="5" id="KW-1185">Reference proteome</keyword>
<feature type="transmembrane region" description="Helical" evidence="2">
    <location>
        <begin position="7"/>
        <end position="29"/>
    </location>
</feature>
<keyword evidence="2" id="KW-0472">Membrane</keyword>
<evidence type="ECO:0000313" key="4">
    <source>
        <dbReference type="EMBL" id="AZG73379.1"/>
    </source>
</evidence>
<dbReference type="EMBL" id="CP034015">
    <property type="protein sequence ID" value="AZG73379.1"/>
    <property type="molecule type" value="Genomic_DNA"/>
</dbReference>
<keyword evidence="2" id="KW-0812">Transmembrane</keyword>